<dbReference type="EMBL" id="JACARF010000016">
    <property type="protein sequence ID" value="NWE76977.1"/>
    <property type="molecule type" value="Genomic_DNA"/>
</dbReference>
<dbReference type="RefSeq" id="WP_177114363.1">
    <property type="nucleotide sequence ID" value="NZ_JACARF010000016.1"/>
</dbReference>
<accession>A0A7Y8K5M4</accession>
<name>A0A7Y8K5M4_9PSED</name>
<evidence type="ECO:0000259" key="2">
    <source>
        <dbReference type="PROSITE" id="PS51084"/>
    </source>
</evidence>
<feature type="short sequence motif" description="Histidine triad motif" evidence="1">
    <location>
        <begin position="116"/>
        <end position="120"/>
    </location>
</feature>
<comment type="caution">
    <text evidence="3">The sequence shown here is derived from an EMBL/GenBank/DDBJ whole genome shotgun (WGS) entry which is preliminary data.</text>
</comment>
<dbReference type="SUPFAM" id="SSF54197">
    <property type="entry name" value="HIT-like"/>
    <property type="match status" value="1"/>
</dbReference>
<dbReference type="InterPro" id="IPR011146">
    <property type="entry name" value="HIT-like"/>
</dbReference>
<sequence>MSKCSYCSEFKNDWDGSYYLRNISSQGGGVRIRLESDNFCVYPSVGSLVVGHLLIVPKKHYTALSLASPDELKELSDIISDIKILQGSMFGHNTDIFMFEHGILDIDKSMMNCVDHAHMHVLPISINLSTLPFSKSSELTLIDLAYQEIDYPDYIFYGTLECSFLSVDRDKHPQYLRKFLHEQLSLGGHWNWRTDPKIENIKAWLRQFSDLVNIHYFQSLNLTRLRLID</sequence>
<dbReference type="AlphaFoldDB" id="A0A7Y8K5M4"/>
<evidence type="ECO:0000313" key="4">
    <source>
        <dbReference type="Proteomes" id="UP000537188"/>
    </source>
</evidence>
<dbReference type="InterPro" id="IPR036265">
    <property type="entry name" value="HIT-like_sf"/>
</dbReference>
<dbReference type="Proteomes" id="UP000537188">
    <property type="component" value="Unassembled WGS sequence"/>
</dbReference>
<proteinExistence type="predicted"/>
<evidence type="ECO:0000256" key="1">
    <source>
        <dbReference type="PROSITE-ProRule" id="PRU00464"/>
    </source>
</evidence>
<evidence type="ECO:0000313" key="3">
    <source>
        <dbReference type="EMBL" id="NWE76977.1"/>
    </source>
</evidence>
<organism evidence="3 4">
    <name type="scientific">Pseudomonas yamanorum</name>
    <dbReference type="NCBI Taxonomy" id="515393"/>
    <lineage>
        <taxon>Bacteria</taxon>
        <taxon>Pseudomonadati</taxon>
        <taxon>Pseudomonadota</taxon>
        <taxon>Gammaproteobacteria</taxon>
        <taxon>Pseudomonadales</taxon>
        <taxon>Pseudomonadaceae</taxon>
        <taxon>Pseudomonas</taxon>
    </lineage>
</organism>
<protein>
    <recommendedName>
        <fullName evidence="2">HIT domain-containing protein</fullName>
    </recommendedName>
</protein>
<dbReference type="Gene3D" id="3.30.428.10">
    <property type="entry name" value="HIT-like"/>
    <property type="match status" value="1"/>
</dbReference>
<reference evidence="3 4" key="1">
    <citation type="submission" date="2020-04" db="EMBL/GenBank/DDBJ databases">
        <title>Molecular characterization of pseudomonads from Agaricus bisporus reveal novel blotch 2 pathogens in Western Europe.</title>
        <authorList>
            <person name="Taparia T."/>
            <person name="Krijger M."/>
            <person name="Haynes E."/>
            <person name="Elpinstone J.G."/>
            <person name="Noble R."/>
            <person name="Van Der Wolf J."/>
        </authorList>
    </citation>
    <scope>NUCLEOTIDE SEQUENCE [LARGE SCALE GENOMIC DNA]</scope>
    <source>
        <strain evidence="3 4">IPO3781</strain>
    </source>
</reference>
<dbReference type="Pfam" id="PF01230">
    <property type="entry name" value="HIT"/>
    <property type="match status" value="1"/>
</dbReference>
<dbReference type="GO" id="GO:0003824">
    <property type="term" value="F:catalytic activity"/>
    <property type="evidence" value="ECO:0007669"/>
    <property type="project" value="InterPro"/>
</dbReference>
<dbReference type="PROSITE" id="PS51084">
    <property type="entry name" value="HIT_2"/>
    <property type="match status" value="1"/>
</dbReference>
<feature type="domain" description="HIT" evidence="2">
    <location>
        <begin position="18"/>
        <end position="133"/>
    </location>
</feature>
<gene>
    <name evidence="3" type="ORF">HX828_15545</name>
</gene>